<dbReference type="Pfam" id="PF00931">
    <property type="entry name" value="NB-ARC"/>
    <property type="match status" value="1"/>
</dbReference>
<feature type="coiled-coil region" evidence="3">
    <location>
        <begin position="63"/>
        <end position="90"/>
    </location>
</feature>
<dbReference type="GO" id="GO:0043531">
    <property type="term" value="F:ADP binding"/>
    <property type="evidence" value="ECO:0007669"/>
    <property type="project" value="InterPro"/>
</dbReference>
<evidence type="ECO:0000313" key="7">
    <source>
        <dbReference type="EMBL" id="KAK1612229.1"/>
    </source>
</evidence>
<proteinExistence type="predicted"/>
<dbReference type="EMBL" id="JAUUTY010000007">
    <property type="protein sequence ID" value="KAK1612229.1"/>
    <property type="molecule type" value="Genomic_DNA"/>
</dbReference>
<keyword evidence="8" id="KW-1185">Reference proteome</keyword>
<dbReference type="AlphaFoldDB" id="A0AAD8VML8"/>
<dbReference type="InterPro" id="IPR058922">
    <property type="entry name" value="WHD_DRP"/>
</dbReference>
<dbReference type="InterPro" id="IPR044974">
    <property type="entry name" value="Disease_R_plants"/>
</dbReference>
<name>A0AAD8VML8_LOLMU</name>
<evidence type="ECO:0000313" key="8">
    <source>
        <dbReference type="Proteomes" id="UP001231189"/>
    </source>
</evidence>
<keyword evidence="2" id="KW-0611">Plant defense</keyword>
<dbReference type="Pfam" id="PF23598">
    <property type="entry name" value="LRR_14"/>
    <property type="match status" value="1"/>
</dbReference>
<keyword evidence="3" id="KW-0175">Coiled coil</keyword>
<dbReference type="Gene3D" id="3.40.50.300">
    <property type="entry name" value="P-loop containing nucleotide triphosphate hydrolases"/>
    <property type="match status" value="1"/>
</dbReference>
<comment type="caution">
    <text evidence="7">The sequence shown here is derived from an EMBL/GenBank/DDBJ whole genome shotgun (WGS) entry which is preliminary data.</text>
</comment>
<evidence type="ECO:0000259" key="4">
    <source>
        <dbReference type="Pfam" id="PF00931"/>
    </source>
</evidence>
<dbReference type="InterPro" id="IPR002182">
    <property type="entry name" value="NB-ARC"/>
</dbReference>
<evidence type="ECO:0000256" key="3">
    <source>
        <dbReference type="SAM" id="Coils"/>
    </source>
</evidence>
<evidence type="ECO:0000256" key="1">
    <source>
        <dbReference type="ARBA" id="ARBA00022737"/>
    </source>
</evidence>
<dbReference type="Proteomes" id="UP001231189">
    <property type="component" value="Unassembled WGS sequence"/>
</dbReference>
<dbReference type="InterPro" id="IPR055414">
    <property type="entry name" value="LRR_R13L4/SHOC2-like"/>
</dbReference>
<dbReference type="PANTHER" id="PTHR23155:SF1135">
    <property type="entry name" value="OS08G0246300 PROTEIN"/>
    <property type="match status" value="1"/>
</dbReference>
<reference evidence="7" key="1">
    <citation type="submission" date="2023-07" db="EMBL/GenBank/DDBJ databases">
        <title>A chromosome-level genome assembly of Lolium multiflorum.</title>
        <authorList>
            <person name="Chen Y."/>
            <person name="Copetti D."/>
            <person name="Kolliker R."/>
            <person name="Studer B."/>
        </authorList>
    </citation>
    <scope>NUCLEOTIDE SEQUENCE</scope>
    <source>
        <strain evidence="7">02402/16</strain>
        <tissue evidence="7">Leaf</tissue>
    </source>
</reference>
<dbReference type="InterPro" id="IPR027417">
    <property type="entry name" value="P-loop_NTPase"/>
</dbReference>
<protein>
    <submittedName>
        <fullName evidence="7">Uncharacterized protein</fullName>
    </submittedName>
</protein>
<dbReference type="InterPro" id="IPR032675">
    <property type="entry name" value="LRR_dom_sf"/>
</dbReference>
<organism evidence="7 8">
    <name type="scientific">Lolium multiflorum</name>
    <name type="common">Italian ryegrass</name>
    <name type="synonym">Lolium perenne subsp. multiflorum</name>
    <dbReference type="NCBI Taxonomy" id="4521"/>
    <lineage>
        <taxon>Eukaryota</taxon>
        <taxon>Viridiplantae</taxon>
        <taxon>Streptophyta</taxon>
        <taxon>Embryophyta</taxon>
        <taxon>Tracheophyta</taxon>
        <taxon>Spermatophyta</taxon>
        <taxon>Magnoliopsida</taxon>
        <taxon>Liliopsida</taxon>
        <taxon>Poales</taxon>
        <taxon>Poaceae</taxon>
        <taxon>BOP clade</taxon>
        <taxon>Pooideae</taxon>
        <taxon>Poodae</taxon>
        <taxon>Poeae</taxon>
        <taxon>Poeae Chloroplast Group 2 (Poeae type)</taxon>
        <taxon>Loliodinae</taxon>
        <taxon>Loliinae</taxon>
        <taxon>Lolium</taxon>
    </lineage>
</organism>
<dbReference type="Pfam" id="PF23559">
    <property type="entry name" value="WHD_DRP"/>
    <property type="match status" value="1"/>
</dbReference>
<dbReference type="GO" id="GO:0098542">
    <property type="term" value="P:defense response to other organism"/>
    <property type="evidence" value="ECO:0007669"/>
    <property type="project" value="TreeGrafter"/>
</dbReference>
<gene>
    <name evidence="7" type="ORF">QYE76_035902</name>
</gene>
<keyword evidence="1" id="KW-0677">Repeat</keyword>
<dbReference type="SUPFAM" id="SSF52540">
    <property type="entry name" value="P-loop containing nucleoside triphosphate hydrolases"/>
    <property type="match status" value="1"/>
</dbReference>
<sequence>MRSFLEAANDDRAKNKVMMTWVRQIRELASDLEDGIELAVHLDMESTWWLRMIPSCIAPTLPLDEAEAEIKELRDRVEELSGRNKRYNIIPDAGSNTTTFLVPLLQPTPDPVSSKRQVGVQDLSRLISNKRRDLQVISVLCTGGDFGMATLIREAYNDPGVCHDFGCRAWVKLVHPFNPHEFIHCLMAQFYANSHSPIHKDQEIIISKEKEDEEIIGVQVLQCMKAPEYNLLGEFVQKMKKKYLVILEDLPTMVVWDAIRALLPDWKNGSRIIVSTHQMEIAELCVGHPYQVAELIKFSVHHSVYAYSKLVSVENKIPPSFSGQEAAELRELILKCGGLPKILVAISGLLTTKTAATWMETASSINDKFMYHLETNPAFAGLQGMFDRMQSTLRDSPDYLKPYIFYLSIFPRDCSIRRRRLVRRWIAEGYSTDSNDRTAEENGEICFSKLLNMGIIHPPRQLVTTAFTDTSMVSCQVDGFYREYIISRRMEENLVCELRDSSSISTKCTGRHLIIRENWNRDPNVFRSMDFRRLRSMTVFGMWDSFFISASMKHFRALDLENASGVSDLDLVYMVRMLPRLKFLSLRGCHQITHLPIKLSSLRQLQTLDVRHTSIVALPPGIIKLQKLQYIRAGATVPAEDSISGWRRPRVGVIVPRTRTTGIRKLVELRTLGVINIGVGVLKELKKLTQLQKLGVCGINRRNSEKFFDAISGHGRLESLSVQLDMYSQRCLDDITMPLDNLHSLKLYGLDDKLPKWSDRLTKLTKLDLEMQTLKKNDMRFFADKDDMRVLGELPKLCVLRLHMKQQQDGKLHFCVIINGDESLSYDNVKILEIVCSSRLHVDFGSKTMKHLELLKVDCRTGSYLQFAGLDNLSELKETFLKGSYDETLKKHLEEELADHPKKHLLKSHEESTC</sequence>
<dbReference type="PANTHER" id="PTHR23155">
    <property type="entry name" value="DISEASE RESISTANCE PROTEIN RP"/>
    <property type="match status" value="1"/>
</dbReference>
<evidence type="ECO:0000259" key="5">
    <source>
        <dbReference type="Pfam" id="PF23559"/>
    </source>
</evidence>
<evidence type="ECO:0000256" key="2">
    <source>
        <dbReference type="ARBA" id="ARBA00022821"/>
    </source>
</evidence>
<feature type="domain" description="Disease resistance R13L4/SHOC-2-like LRR" evidence="6">
    <location>
        <begin position="534"/>
        <end position="895"/>
    </location>
</feature>
<feature type="domain" description="Disease resistance protein winged helix" evidence="5">
    <location>
        <begin position="409"/>
        <end position="459"/>
    </location>
</feature>
<feature type="domain" description="NB-ARC" evidence="4">
    <location>
        <begin position="130"/>
        <end position="292"/>
    </location>
</feature>
<dbReference type="Gene3D" id="3.80.10.10">
    <property type="entry name" value="Ribonuclease Inhibitor"/>
    <property type="match status" value="1"/>
</dbReference>
<evidence type="ECO:0000259" key="6">
    <source>
        <dbReference type="Pfam" id="PF23598"/>
    </source>
</evidence>
<dbReference type="SUPFAM" id="SSF52047">
    <property type="entry name" value="RNI-like"/>
    <property type="match status" value="1"/>
</dbReference>
<accession>A0AAD8VML8</accession>